<dbReference type="PROSITE" id="PS52016">
    <property type="entry name" value="TONB_DEPENDENT_REC_3"/>
    <property type="match status" value="1"/>
</dbReference>
<evidence type="ECO:0000259" key="11">
    <source>
        <dbReference type="Pfam" id="PF07715"/>
    </source>
</evidence>
<accession>A0A420VUX0</accession>
<evidence type="ECO:0000256" key="9">
    <source>
        <dbReference type="RuleBase" id="RU003357"/>
    </source>
</evidence>
<evidence type="ECO:0000256" key="5">
    <source>
        <dbReference type="ARBA" id="ARBA00023077"/>
    </source>
</evidence>
<evidence type="ECO:0000313" key="13">
    <source>
        <dbReference type="Proteomes" id="UP000282423"/>
    </source>
</evidence>
<evidence type="ECO:0000256" key="1">
    <source>
        <dbReference type="ARBA" id="ARBA00004571"/>
    </source>
</evidence>
<evidence type="ECO:0000313" key="12">
    <source>
        <dbReference type="EMBL" id="RKO70160.1"/>
    </source>
</evidence>
<evidence type="ECO:0000256" key="4">
    <source>
        <dbReference type="ARBA" id="ARBA00022692"/>
    </source>
</evidence>
<feature type="domain" description="TonB-dependent receptor plug" evidence="11">
    <location>
        <begin position="215"/>
        <end position="343"/>
    </location>
</feature>
<evidence type="ECO:0000259" key="10">
    <source>
        <dbReference type="Pfam" id="PF00593"/>
    </source>
</evidence>
<dbReference type="InterPro" id="IPR000531">
    <property type="entry name" value="Beta-barrel_TonB"/>
</dbReference>
<dbReference type="InterPro" id="IPR039426">
    <property type="entry name" value="TonB-dep_rcpt-like"/>
</dbReference>
<dbReference type="Gene3D" id="2.170.130.10">
    <property type="entry name" value="TonB-dependent receptor, plug domain"/>
    <property type="match status" value="1"/>
</dbReference>
<dbReference type="Gene3D" id="2.60.40.1120">
    <property type="entry name" value="Carboxypeptidase-like, regulatory domain"/>
    <property type="match status" value="1"/>
</dbReference>
<dbReference type="InterPro" id="IPR008969">
    <property type="entry name" value="CarboxyPept-like_regulatory"/>
</dbReference>
<dbReference type="InterPro" id="IPR036942">
    <property type="entry name" value="Beta-barrel_TonB_sf"/>
</dbReference>
<dbReference type="SUPFAM" id="SSF49464">
    <property type="entry name" value="Carboxypeptidase regulatory domain-like"/>
    <property type="match status" value="1"/>
</dbReference>
<keyword evidence="13" id="KW-1185">Reference proteome</keyword>
<dbReference type="AlphaFoldDB" id="A0A420VUX0"/>
<dbReference type="GO" id="GO:0009279">
    <property type="term" value="C:cell outer membrane"/>
    <property type="evidence" value="ECO:0007669"/>
    <property type="project" value="UniProtKB-SubCell"/>
</dbReference>
<reference evidence="12 13" key="1">
    <citation type="submission" date="2018-10" db="EMBL/GenBank/DDBJ databases">
        <title>Sphingobacterium sp. M05W1-28.</title>
        <authorList>
            <person name="Cai H."/>
        </authorList>
    </citation>
    <scope>NUCLEOTIDE SEQUENCE [LARGE SCALE GENOMIC DNA]</scope>
    <source>
        <strain evidence="12 13">M05W1-28</strain>
    </source>
</reference>
<dbReference type="Pfam" id="PF13715">
    <property type="entry name" value="CarbopepD_reg_2"/>
    <property type="match status" value="1"/>
</dbReference>
<organism evidence="12 13">
    <name type="scientific">Sphingobacterium puteale</name>
    <dbReference type="NCBI Taxonomy" id="2420510"/>
    <lineage>
        <taxon>Bacteria</taxon>
        <taxon>Pseudomonadati</taxon>
        <taxon>Bacteroidota</taxon>
        <taxon>Sphingobacteriia</taxon>
        <taxon>Sphingobacteriales</taxon>
        <taxon>Sphingobacteriaceae</taxon>
        <taxon>Sphingobacterium</taxon>
    </lineage>
</organism>
<comment type="subcellular location">
    <subcellularLocation>
        <location evidence="1 8">Cell outer membrane</location>
        <topology evidence="1 8">Multi-pass membrane protein</topology>
    </subcellularLocation>
</comment>
<dbReference type="InterPro" id="IPR023996">
    <property type="entry name" value="TonB-dep_OMP_SusC/RagA"/>
</dbReference>
<feature type="domain" description="TonB-dependent receptor-like beta-barrel" evidence="10">
    <location>
        <begin position="611"/>
        <end position="988"/>
    </location>
</feature>
<protein>
    <submittedName>
        <fullName evidence="12">SusC/RagA family TonB-linked outer membrane protein</fullName>
    </submittedName>
</protein>
<dbReference type="InterPro" id="IPR023997">
    <property type="entry name" value="TonB-dep_OMP_SusC/RagA_CS"/>
</dbReference>
<evidence type="ECO:0000256" key="7">
    <source>
        <dbReference type="ARBA" id="ARBA00023237"/>
    </source>
</evidence>
<comment type="similarity">
    <text evidence="8 9">Belongs to the TonB-dependent receptor family.</text>
</comment>
<dbReference type="NCBIfam" id="TIGR04056">
    <property type="entry name" value="OMP_RagA_SusC"/>
    <property type="match status" value="1"/>
</dbReference>
<evidence type="ECO:0000256" key="2">
    <source>
        <dbReference type="ARBA" id="ARBA00022448"/>
    </source>
</evidence>
<keyword evidence="7 8" id="KW-0998">Cell outer membrane</keyword>
<keyword evidence="4 8" id="KW-0812">Transmembrane</keyword>
<dbReference type="EMBL" id="RBWS01000014">
    <property type="protein sequence ID" value="RKO70160.1"/>
    <property type="molecule type" value="Genomic_DNA"/>
</dbReference>
<keyword evidence="5 9" id="KW-0798">TonB box</keyword>
<dbReference type="Pfam" id="PF00593">
    <property type="entry name" value="TonB_dep_Rec_b-barrel"/>
    <property type="match status" value="1"/>
</dbReference>
<evidence type="ECO:0000256" key="3">
    <source>
        <dbReference type="ARBA" id="ARBA00022452"/>
    </source>
</evidence>
<dbReference type="OrthoDB" id="9768177at2"/>
<dbReference type="SUPFAM" id="SSF56935">
    <property type="entry name" value="Porins"/>
    <property type="match status" value="1"/>
</dbReference>
<sequence>MKITENRWQPIRCLLMVPVTSLLFTAGQQTFAQQKLSLKQAIKQIEQRFNANLSYEHNLLNGKTVDPEMLKGNRLEEVLKKVLYPNQLVFLYVDERSYSIVRRSAEDRDASTVRYGTDPEMMDRVAGTVLSAGGKPIPLASVWVKDTRKGAKSDENGRFLIYDIKPTDVIMITAVGYESTAITAGNRSQLTFTMQEKDHLLEEAVISTGYQKISKERATGSVSLITAKELEKIPSANLIQRLEGQVPGVQVTIGTGDRTFTYNNNQLGIYSSTRTIGQNDYGLTVRGVGSIDSDTEKSPLIVIDGAISSIDLAMLNPNDVDNITVLKDAAAASIYGVRAANGVIVVTTKKGSVTGVPKINFSMNTTFSGKPDLGYLRTMNSAQMIDYQEELVAKNILNGNNIATNLYSYSTYYPGEVAAAAIRLKNGQMTQADYDALVNPLKSIDNRSQIQQYLLRPMSSQQYNLSISNGTENNNYFYSASYANENPYTKGENGKRLTLNLNNNWKLFKIATLSTSIRGTFFRNRQNGIGLSQIYDTGGSTLLPYQLLADEHGNGIAYDRLTPGFVDVLGPAYKDWRYNYLQELELMDRSLKNNNYSAVINLAIPIYKGLKGSVMYSNERSFGNNRTYNGEGSYANRSLLNRFTPIGASTNSIGINKGGINNIINTDVNNYTVRGQLSYDALLGQKHDISAIAGSEIRQTETGQGNITYYGYNMQTGFNTAVSYLPNAYPSIQGFNESLGGAPQQADRRRRFLSYFSNAAYTYDGRFTFSGSVRYDDYNNFGLDRSFRATPLWSSGFKWNLRKESFMNSLHWLNQLGFRATYGVNGNITQDVRPFTYISLDDASRNPTAQPSASIIAIANPQLRWEKTYVTNLGLDFGLLDNRLSGTLDYYVKKGRDLLYGFPIAAPYVGTINAGSLKRNTATMSGRGIDLGLNGILLRSADWQWDMTANFSYNTNKITDNRFDPADISTFTYSYTPIGISYLEGYPSDKLFAFRHAGLDANGLTQIYNKEGDIVSVKETLKSVDDLKYMGRTVAPYFGSLKTNLRYKQWSFYALMTYQFGSVFMKPSIESYMTPSRGFTLPKFDLSADIADRWRQAGDEVTTNVPAVTADIYGQYSLYRYSYSDINVLKGDYIRLREISLSYALPKDFLRRIKIEQVSLTGSVRNLGLIWTANKEGIDPDFANYVGNTTNLRPVPSYNFSINVNF</sequence>
<dbReference type="RefSeq" id="WP_121125717.1">
    <property type="nucleotide sequence ID" value="NZ_RBWS01000014.1"/>
</dbReference>
<evidence type="ECO:0000256" key="6">
    <source>
        <dbReference type="ARBA" id="ARBA00023136"/>
    </source>
</evidence>
<keyword evidence="2 8" id="KW-0813">Transport</keyword>
<evidence type="ECO:0000256" key="8">
    <source>
        <dbReference type="PROSITE-ProRule" id="PRU01360"/>
    </source>
</evidence>
<keyword evidence="6 8" id="KW-0472">Membrane</keyword>
<dbReference type="InterPro" id="IPR037066">
    <property type="entry name" value="Plug_dom_sf"/>
</dbReference>
<dbReference type="NCBIfam" id="TIGR04057">
    <property type="entry name" value="SusC_RagA_signa"/>
    <property type="match status" value="1"/>
</dbReference>
<proteinExistence type="inferred from homology"/>
<gene>
    <name evidence="12" type="ORF">D7322_18460</name>
</gene>
<dbReference type="Pfam" id="PF07715">
    <property type="entry name" value="Plug"/>
    <property type="match status" value="1"/>
</dbReference>
<dbReference type="Proteomes" id="UP000282423">
    <property type="component" value="Unassembled WGS sequence"/>
</dbReference>
<keyword evidence="3 8" id="KW-1134">Transmembrane beta strand</keyword>
<dbReference type="InterPro" id="IPR012910">
    <property type="entry name" value="Plug_dom"/>
</dbReference>
<comment type="caution">
    <text evidence="12">The sequence shown here is derived from an EMBL/GenBank/DDBJ whole genome shotgun (WGS) entry which is preliminary data.</text>
</comment>
<dbReference type="Gene3D" id="2.40.170.20">
    <property type="entry name" value="TonB-dependent receptor, beta-barrel domain"/>
    <property type="match status" value="1"/>
</dbReference>
<name>A0A420VUX0_9SPHI</name>